<dbReference type="PANTHER" id="PTHR15211:SF0">
    <property type="entry name" value="GASTRIC INHIBITORY POLYPEPTIDE"/>
    <property type="match status" value="1"/>
</dbReference>
<evidence type="ECO:0000256" key="2">
    <source>
        <dbReference type="ARBA" id="ARBA00004613"/>
    </source>
</evidence>
<reference evidence="9 10" key="1">
    <citation type="journal article" date="2023" name="J. Hered.">
        <title>Chromosome-level genome of the wood stork (Mycteria americana) provides insight into avian chromosome evolution.</title>
        <authorList>
            <person name="Flamio R. Jr."/>
            <person name="Ramstad K.M."/>
        </authorList>
    </citation>
    <scope>NUCLEOTIDE SEQUENCE [LARGE SCALE GENOMIC DNA]</scope>
    <source>
        <strain evidence="9">JAX WOST 10</strain>
    </source>
</reference>
<dbReference type="Gene3D" id="6.10.250.590">
    <property type="match status" value="1"/>
</dbReference>
<evidence type="ECO:0000256" key="7">
    <source>
        <dbReference type="ARBA" id="ARBA00031537"/>
    </source>
</evidence>
<dbReference type="InterPro" id="IPR039078">
    <property type="entry name" value="GIP"/>
</dbReference>
<dbReference type="Proteomes" id="UP001333110">
    <property type="component" value="Unassembled WGS sequence"/>
</dbReference>
<keyword evidence="5" id="KW-0964">Secreted</keyword>
<gene>
    <name evidence="9" type="ORF">QYF61_027279</name>
</gene>
<feature type="domain" description="Glucagon / GIP / secretin / VIP family" evidence="8">
    <location>
        <begin position="148"/>
        <end position="174"/>
    </location>
</feature>
<name>A0AAN7MMY4_MYCAM</name>
<dbReference type="GO" id="GO:0005615">
    <property type="term" value="C:extracellular space"/>
    <property type="evidence" value="ECO:0007669"/>
    <property type="project" value="TreeGrafter"/>
</dbReference>
<dbReference type="PANTHER" id="PTHR15211">
    <property type="entry name" value="GLUCOSE-DEPENDENT INSULINOTROPIC POLYPEPTIDE"/>
    <property type="match status" value="1"/>
</dbReference>
<dbReference type="GO" id="GO:0050796">
    <property type="term" value="P:regulation of insulin secretion"/>
    <property type="evidence" value="ECO:0007669"/>
    <property type="project" value="InterPro"/>
</dbReference>
<feature type="non-terminal residue" evidence="9">
    <location>
        <position position="256"/>
    </location>
</feature>
<evidence type="ECO:0000313" key="10">
    <source>
        <dbReference type="Proteomes" id="UP001333110"/>
    </source>
</evidence>
<evidence type="ECO:0000256" key="1">
    <source>
        <dbReference type="ARBA" id="ARBA00002766"/>
    </source>
</evidence>
<dbReference type="AlphaFoldDB" id="A0AAN7MMY4"/>
<evidence type="ECO:0000256" key="5">
    <source>
        <dbReference type="ARBA" id="ARBA00022525"/>
    </source>
</evidence>
<comment type="caution">
    <text evidence="9">The sequence shown here is derived from an EMBL/GenBank/DDBJ whole genome shotgun (WGS) entry which is preliminary data.</text>
</comment>
<keyword evidence="6" id="KW-0372">Hormone</keyword>
<dbReference type="InterPro" id="IPR000532">
    <property type="entry name" value="Glucagon_GIP_secretin_VIP"/>
</dbReference>
<protein>
    <recommendedName>
        <fullName evidence="4">Gastric inhibitory polypeptide</fullName>
    </recommendedName>
    <alternativeName>
        <fullName evidence="7">Glucose-dependent insulinotropic polypeptide</fullName>
    </alternativeName>
</protein>
<dbReference type="GO" id="GO:0031769">
    <property type="term" value="F:glucagon receptor binding"/>
    <property type="evidence" value="ECO:0007669"/>
    <property type="project" value="TreeGrafter"/>
</dbReference>
<dbReference type="GO" id="GO:0009749">
    <property type="term" value="P:response to glucose"/>
    <property type="evidence" value="ECO:0007669"/>
    <property type="project" value="InterPro"/>
</dbReference>
<sequence>MFRCLKAEQKDRAAVIFPTHSRIPETPTPRVRSAAEKRRARSLSTACLGPVLPRPAITQTERMKRRQCPPAFGNDFCVSVREESPGPREIKSDHTTLPTVGTAWATTRNPSKTLHGTCSRSVPDSLCLCSYPSVSIRTPSARPVQRRYSEATLASDYSRTMDNMLKKNFVEWLLARREKKSDNIIEPYKREAEPQVSAANGQRLDLGTQEAKDFFAWLLKAKKNQSFTSPEGSEGLKDVLNEEFLTWLMSTDLCRP</sequence>
<organism evidence="9 10">
    <name type="scientific">Mycteria americana</name>
    <name type="common">Wood stork</name>
    <dbReference type="NCBI Taxonomy" id="33587"/>
    <lineage>
        <taxon>Eukaryota</taxon>
        <taxon>Metazoa</taxon>
        <taxon>Chordata</taxon>
        <taxon>Craniata</taxon>
        <taxon>Vertebrata</taxon>
        <taxon>Euteleostomi</taxon>
        <taxon>Archelosauria</taxon>
        <taxon>Archosauria</taxon>
        <taxon>Dinosauria</taxon>
        <taxon>Saurischia</taxon>
        <taxon>Theropoda</taxon>
        <taxon>Coelurosauria</taxon>
        <taxon>Aves</taxon>
        <taxon>Neognathae</taxon>
        <taxon>Neoaves</taxon>
        <taxon>Aequornithes</taxon>
        <taxon>Ciconiiformes</taxon>
        <taxon>Ciconiidae</taxon>
        <taxon>Mycteria</taxon>
    </lineage>
</organism>
<keyword evidence="10" id="KW-1185">Reference proteome</keyword>
<evidence type="ECO:0000259" key="8">
    <source>
        <dbReference type="SMART" id="SM00070"/>
    </source>
</evidence>
<evidence type="ECO:0000256" key="4">
    <source>
        <dbReference type="ARBA" id="ARBA00013490"/>
    </source>
</evidence>
<evidence type="ECO:0000256" key="3">
    <source>
        <dbReference type="ARBA" id="ARBA00008369"/>
    </source>
</evidence>
<evidence type="ECO:0000256" key="6">
    <source>
        <dbReference type="ARBA" id="ARBA00022702"/>
    </source>
</evidence>
<dbReference type="GO" id="GO:0042304">
    <property type="term" value="P:regulation of fatty acid biosynthetic process"/>
    <property type="evidence" value="ECO:0007669"/>
    <property type="project" value="InterPro"/>
</dbReference>
<evidence type="ECO:0000313" key="9">
    <source>
        <dbReference type="EMBL" id="KAK4808794.1"/>
    </source>
</evidence>
<comment type="similarity">
    <text evidence="3">Belongs to the glucagon family.</text>
</comment>
<comment type="function">
    <text evidence="1">Potent stimulator of insulin secretion and relatively poor inhibitor of gastric acid secretion.</text>
</comment>
<dbReference type="GO" id="GO:0005179">
    <property type="term" value="F:hormone activity"/>
    <property type="evidence" value="ECO:0007669"/>
    <property type="project" value="UniProtKB-KW"/>
</dbReference>
<dbReference type="GO" id="GO:0042594">
    <property type="term" value="P:response to starvation"/>
    <property type="evidence" value="ECO:0007669"/>
    <property type="project" value="TreeGrafter"/>
</dbReference>
<dbReference type="Pfam" id="PF00123">
    <property type="entry name" value="Hormone_2"/>
    <property type="match status" value="1"/>
</dbReference>
<dbReference type="EMBL" id="JAUNZN010000024">
    <property type="protein sequence ID" value="KAK4808794.1"/>
    <property type="molecule type" value="Genomic_DNA"/>
</dbReference>
<dbReference type="SMART" id="SM00070">
    <property type="entry name" value="GLUCA"/>
    <property type="match status" value="1"/>
</dbReference>
<comment type="subcellular location">
    <subcellularLocation>
        <location evidence="2">Secreted</location>
    </subcellularLocation>
</comment>
<accession>A0AAN7MMY4</accession>
<proteinExistence type="inferred from homology"/>